<dbReference type="GO" id="GO:0051205">
    <property type="term" value="P:protein insertion into membrane"/>
    <property type="evidence" value="ECO:0007669"/>
    <property type="project" value="TreeGrafter"/>
</dbReference>
<feature type="transmembrane region" description="Helical" evidence="10">
    <location>
        <begin position="149"/>
        <end position="168"/>
    </location>
</feature>
<dbReference type="NCBIfam" id="TIGR03592">
    <property type="entry name" value="yidC_oxa1_cterm"/>
    <property type="match status" value="1"/>
</dbReference>
<evidence type="ECO:0000256" key="4">
    <source>
        <dbReference type="ARBA" id="ARBA00022692"/>
    </source>
</evidence>
<dbReference type="STRING" id="1802315.A3F51_03330"/>
<comment type="similarity">
    <text evidence="9">Belongs to the OXA1/ALB3/YidC family.</text>
</comment>
<evidence type="ECO:0000259" key="11">
    <source>
        <dbReference type="Pfam" id="PF02096"/>
    </source>
</evidence>
<feature type="transmembrane region" description="Helical" evidence="10">
    <location>
        <begin position="224"/>
        <end position="243"/>
    </location>
</feature>
<sequence length="254" mass="28723">MYHTFIFLPLYNGLVGIMDIFPWTDVGVAVIIFTIIVKLILFPLSKSSILTQVRMKEIEPEANKIKTEYANDRQTQTLKIMALYKAKGVKPFSGILLLIIQLPILLALISVFYKVIPSINPDFLYNFISMPDITNKIQFLGLIDLTEKSLILALITGVAQFFQLHYSLASQKPAIIAGTSNTKGLMNPDMMASMTKQMKFFLPILAFASVYWIIPAQFPQAASIIAIYWTVSTLFTLGQELYIRKRFVARLIVN</sequence>
<evidence type="ECO:0000256" key="1">
    <source>
        <dbReference type="ARBA" id="ARBA00004651"/>
    </source>
</evidence>
<accession>A0A1G2N394</accession>
<keyword evidence="7 10" id="KW-0472">Membrane</keyword>
<evidence type="ECO:0000256" key="7">
    <source>
        <dbReference type="ARBA" id="ARBA00023136"/>
    </source>
</evidence>
<dbReference type="EMBL" id="MHRT01000001">
    <property type="protein sequence ID" value="OHA29731.1"/>
    <property type="molecule type" value="Genomic_DNA"/>
</dbReference>
<evidence type="ECO:0000256" key="10">
    <source>
        <dbReference type="SAM" id="Phobius"/>
    </source>
</evidence>
<dbReference type="GO" id="GO:0005886">
    <property type="term" value="C:plasma membrane"/>
    <property type="evidence" value="ECO:0007669"/>
    <property type="project" value="UniProtKB-SubCell"/>
</dbReference>
<dbReference type="PANTHER" id="PTHR12428">
    <property type="entry name" value="OXA1"/>
    <property type="match status" value="1"/>
</dbReference>
<evidence type="ECO:0000313" key="12">
    <source>
        <dbReference type="EMBL" id="OHA29731.1"/>
    </source>
</evidence>
<dbReference type="InterPro" id="IPR028055">
    <property type="entry name" value="YidC/Oxa/ALB_C"/>
</dbReference>
<evidence type="ECO:0000256" key="2">
    <source>
        <dbReference type="ARBA" id="ARBA00022448"/>
    </source>
</evidence>
<proteinExistence type="inferred from homology"/>
<dbReference type="GO" id="GO:0015031">
    <property type="term" value="P:protein transport"/>
    <property type="evidence" value="ECO:0007669"/>
    <property type="project" value="UniProtKB-KW"/>
</dbReference>
<reference evidence="12 13" key="1">
    <citation type="journal article" date="2016" name="Nat. Commun.">
        <title>Thousands of microbial genomes shed light on interconnected biogeochemical processes in an aquifer system.</title>
        <authorList>
            <person name="Anantharaman K."/>
            <person name="Brown C.T."/>
            <person name="Hug L.A."/>
            <person name="Sharon I."/>
            <person name="Castelle C.J."/>
            <person name="Probst A.J."/>
            <person name="Thomas B.C."/>
            <person name="Singh A."/>
            <person name="Wilkins M.J."/>
            <person name="Karaoz U."/>
            <person name="Brodie E.L."/>
            <person name="Williams K.H."/>
            <person name="Hubbard S.S."/>
            <person name="Banfield J.F."/>
        </authorList>
    </citation>
    <scope>NUCLEOTIDE SEQUENCE [LARGE SCALE GENOMIC DNA]</scope>
</reference>
<evidence type="ECO:0000313" key="13">
    <source>
        <dbReference type="Proteomes" id="UP000178089"/>
    </source>
</evidence>
<feature type="transmembrane region" description="Helical" evidence="10">
    <location>
        <begin position="200"/>
        <end position="218"/>
    </location>
</feature>
<feature type="transmembrane region" description="Helical" evidence="10">
    <location>
        <begin position="20"/>
        <end position="44"/>
    </location>
</feature>
<keyword evidence="6 10" id="KW-1133">Transmembrane helix</keyword>
<protein>
    <recommendedName>
        <fullName evidence="11">Membrane insertase YidC/Oxa/ALB C-terminal domain-containing protein</fullName>
    </recommendedName>
</protein>
<evidence type="ECO:0000256" key="6">
    <source>
        <dbReference type="ARBA" id="ARBA00022989"/>
    </source>
</evidence>
<dbReference type="PANTHER" id="PTHR12428:SF65">
    <property type="entry name" value="CYTOCHROME C OXIDASE ASSEMBLY PROTEIN COX18, MITOCHONDRIAL"/>
    <property type="match status" value="1"/>
</dbReference>
<keyword evidence="5" id="KW-0653">Protein transport</keyword>
<keyword evidence="3" id="KW-1003">Cell membrane</keyword>
<dbReference type="Pfam" id="PF02096">
    <property type="entry name" value="60KD_IMP"/>
    <property type="match status" value="1"/>
</dbReference>
<evidence type="ECO:0000256" key="8">
    <source>
        <dbReference type="ARBA" id="ARBA00023186"/>
    </source>
</evidence>
<name>A0A1G2N394_9BACT</name>
<organism evidence="12 13">
    <name type="scientific">Candidatus Taylorbacteria bacterium RIFCSPHIGHO2_12_FULL_45_16</name>
    <dbReference type="NCBI Taxonomy" id="1802315"/>
    <lineage>
        <taxon>Bacteria</taxon>
        <taxon>Candidatus Tayloriibacteriota</taxon>
    </lineage>
</organism>
<keyword evidence="8" id="KW-0143">Chaperone</keyword>
<dbReference type="AlphaFoldDB" id="A0A1G2N394"/>
<dbReference type="Proteomes" id="UP000178089">
    <property type="component" value="Unassembled WGS sequence"/>
</dbReference>
<comment type="subcellular location">
    <subcellularLocation>
        <location evidence="1">Cell membrane</location>
        <topology evidence="1">Multi-pass membrane protein</topology>
    </subcellularLocation>
    <subcellularLocation>
        <location evidence="9">Membrane</location>
        <topology evidence="9">Multi-pass membrane protein</topology>
    </subcellularLocation>
</comment>
<evidence type="ECO:0000256" key="9">
    <source>
        <dbReference type="RuleBase" id="RU003945"/>
    </source>
</evidence>
<dbReference type="InterPro" id="IPR001708">
    <property type="entry name" value="YidC/ALB3/OXA1/COX18"/>
</dbReference>
<evidence type="ECO:0000256" key="3">
    <source>
        <dbReference type="ARBA" id="ARBA00022475"/>
    </source>
</evidence>
<keyword evidence="2" id="KW-0813">Transport</keyword>
<comment type="caution">
    <text evidence="12">The sequence shown here is derived from an EMBL/GenBank/DDBJ whole genome shotgun (WGS) entry which is preliminary data.</text>
</comment>
<evidence type="ECO:0000256" key="5">
    <source>
        <dbReference type="ARBA" id="ARBA00022927"/>
    </source>
</evidence>
<keyword evidence="4 9" id="KW-0812">Transmembrane</keyword>
<feature type="transmembrane region" description="Helical" evidence="10">
    <location>
        <begin position="95"/>
        <end position="116"/>
    </location>
</feature>
<feature type="domain" description="Membrane insertase YidC/Oxa/ALB C-terminal" evidence="11">
    <location>
        <begin position="27"/>
        <end position="245"/>
    </location>
</feature>
<dbReference type="InterPro" id="IPR047196">
    <property type="entry name" value="YidC_ALB_C"/>
</dbReference>
<dbReference type="GO" id="GO:0032977">
    <property type="term" value="F:membrane insertase activity"/>
    <property type="evidence" value="ECO:0007669"/>
    <property type="project" value="InterPro"/>
</dbReference>
<dbReference type="CDD" id="cd20070">
    <property type="entry name" value="5TM_YidC_Alb3"/>
    <property type="match status" value="1"/>
</dbReference>
<gene>
    <name evidence="12" type="ORF">A3F51_03330</name>
</gene>